<proteinExistence type="predicted"/>
<dbReference type="Proteomes" id="UP000475862">
    <property type="component" value="Unassembled WGS sequence"/>
</dbReference>
<keyword evidence="2" id="KW-1185">Reference proteome</keyword>
<organism evidence="1 2">
    <name type="scientific">Aphis glycines</name>
    <name type="common">Soybean aphid</name>
    <dbReference type="NCBI Taxonomy" id="307491"/>
    <lineage>
        <taxon>Eukaryota</taxon>
        <taxon>Metazoa</taxon>
        <taxon>Ecdysozoa</taxon>
        <taxon>Arthropoda</taxon>
        <taxon>Hexapoda</taxon>
        <taxon>Insecta</taxon>
        <taxon>Pterygota</taxon>
        <taxon>Neoptera</taxon>
        <taxon>Paraneoptera</taxon>
        <taxon>Hemiptera</taxon>
        <taxon>Sternorrhyncha</taxon>
        <taxon>Aphidomorpha</taxon>
        <taxon>Aphidoidea</taxon>
        <taxon>Aphididae</taxon>
        <taxon>Aphidini</taxon>
        <taxon>Aphis</taxon>
        <taxon>Aphis</taxon>
    </lineage>
</organism>
<accession>A0A6G0UBS3</accession>
<name>A0A6G0UBS3_APHGL</name>
<protein>
    <submittedName>
        <fullName evidence="1">Uncharacterized protein</fullName>
    </submittedName>
</protein>
<gene>
    <name evidence="1" type="ORF">AGLY_001259</name>
</gene>
<dbReference type="EMBL" id="VYZN01000001">
    <property type="protein sequence ID" value="KAE9545716.1"/>
    <property type="molecule type" value="Genomic_DNA"/>
</dbReference>
<sequence>MASISTSSSLSSTLDLATTGGTGFAFNVLVCTRSLYSIWNKQQLLVTNYFYGVQSLVLSHLIDIFEPFDPHDKNVRIRHDVFSTITKNNNDINNSANTNVALLFTSKRSASATISLIVIESEIKPESLLSVSSSMVNPLAPSVKSCIRALTAASDTSTAHLSLLSKIYLVIQKIKILKNIIIKKEESSWLSSIYYFQANIIKILNHTSSANFSGAWTINSVLLSSGELDLPPSPFSPPCFLERLLRLPSFASIMSSIYNKSIIIGLKLHVAGLPIALATSAILTITVLMPLPLPSTLAITTHGCSCIVPILSVTRHVSLNGCDFLCRLQQYFDVLFQQISIKIRHFKNEMRCTMKAEDRQTSRSVQACSVKSIYLLVVWRRPEPVTTRGSWACPNTPPSVVLSRSINYHYEY</sequence>
<comment type="caution">
    <text evidence="1">The sequence shown here is derived from an EMBL/GenBank/DDBJ whole genome shotgun (WGS) entry which is preliminary data.</text>
</comment>
<evidence type="ECO:0000313" key="1">
    <source>
        <dbReference type="EMBL" id="KAE9545716.1"/>
    </source>
</evidence>
<reference evidence="1 2" key="1">
    <citation type="submission" date="2019-08" db="EMBL/GenBank/DDBJ databases">
        <title>The genome of the soybean aphid Biotype 1, its phylome, world population structure and adaptation to the North American continent.</title>
        <authorList>
            <person name="Giordano R."/>
            <person name="Donthu R.K."/>
            <person name="Hernandez A.G."/>
            <person name="Wright C.L."/>
            <person name="Zimin A.V."/>
        </authorList>
    </citation>
    <scope>NUCLEOTIDE SEQUENCE [LARGE SCALE GENOMIC DNA]</scope>
    <source>
        <tissue evidence="1">Whole aphids</tissue>
    </source>
</reference>
<dbReference type="AlphaFoldDB" id="A0A6G0UBS3"/>
<evidence type="ECO:0000313" key="2">
    <source>
        <dbReference type="Proteomes" id="UP000475862"/>
    </source>
</evidence>